<dbReference type="SUPFAM" id="SSF56317">
    <property type="entry name" value="Carbon-nitrogen hydrolase"/>
    <property type="match status" value="1"/>
</dbReference>
<keyword evidence="1 3" id="KW-0378">Hydrolase</keyword>
<name>A0A495VX74_9PSEU</name>
<dbReference type="CDD" id="cd07197">
    <property type="entry name" value="nitrilase"/>
    <property type="match status" value="1"/>
</dbReference>
<protein>
    <submittedName>
        <fullName evidence="3">Putative amidohydrolase</fullName>
    </submittedName>
</protein>
<evidence type="ECO:0000313" key="4">
    <source>
        <dbReference type="Proteomes" id="UP000282084"/>
    </source>
</evidence>
<comment type="caution">
    <text evidence="3">The sequence shown here is derived from an EMBL/GenBank/DDBJ whole genome shotgun (WGS) entry which is preliminary data.</text>
</comment>
<dbReference type="RefSeq" id="WP_121002913.1">
    <property type="nucleotide sequence ID" value="NZ_RBXO01000001.1"/>
</dbReference>
<reference evidence="3 4" key="1">
    <citation type="submission" date="2018-10" db="EMBL/GenBank/DDBJ databases">
        <title>Sequencing the genomes of 1000 actinobacteria strains.</title>
        <authorList>
            <person name="Klenk H.-P."/>
        </authorList>
    </citation>
    <scope>NUCLEOTIDE SEQUENCE [LARGE SCALE GENOMIC DNA]</scope>
    <source>
        <strain evidence="3 4">DSM 43800</strain>
    </source>
</reference>
<dbReference type="GO" id="GO:0033388">
    <property type="term" value="P:putrescine biosynthetic process from arginine"/>
    <property type="evidence" value="ECO:0007669"/>
    <property type="project" value="TreeGrafter"/>
</dbReference>
<accession>A0A495VX74</accession>
<dbReference type="Proteomes" id="UP000282084">
    <property type="component" value="Unassembled WGS sequence"/>
</dbReference>
<keyword evidence="4" id="KW-1185">Reference proteome</keyword>
<dbReference type="EMBL" id="RBXO01000001">
    <property type="protein sequence ID" value="RKT52975.1"/>
    <property type="molecule type" value="Genomic_DNA"/>
</dbReference>
<dbReference type="Pfam" id="PF00795">
    <property type="entry name" value="CN_hydrolase"/>
    <property type="match status" value="1"/>
</dbReference>
<dbReference type="GO" id="GO:0050126">
    <property type="term" value="F:N-carbamoylputrescine amidase activity"/>
    <property type="evidence" value="ECO:0007669"/>
    <property type="project" value="TreeGrafter"/>
</dbReference>
<sequence>MQVAAIQTTPVADPAGNAAEHARLIGEAAAKGARVCAFPELSLTGYELHPVRPLTEDDEHWAPIRSACAAHDAYALVGAPLSTPDGVVIATVVIGPTGETLGHYAKRHLDDVEARLFVPGDHHLLLEVDDWTLGLAVCSDAAVPSHAVEVRAGGADVYVVSALYPKVSARYPRGPEARIAEQLGHAAGLGMWAVLAQYTGRAGDYDTAGGSGVWRPGGAVDVRLGDEPGVAVATLTRP</sequence>
<feature type="domain" description="CN hydrolase" evidence="2">
    <location>
        <begin position="1"/>
        <end position="237"/>
    </location>
</feature>
<proteinExistence type="predicted"/>
<dbReference type="PANTHER" id="PTHR43674">
    <property type="entry name" value="NITRILASE C965.09-RELATED"/>
    <property type="match status" value="1"/>
</dbReference>
<evidence type="ECO:0000313" key="3">
    <source>
        <dbReference type="EMBL" id="RKT52975.1"/>
    </source>
</evidence>
<dbReference type="PROSITE" id="PS50263">
    <property type="entry name" value="CN_HYDROLASE"/>
    <property type="match status" value="1"/>
</dbReference>
<dbReference type="InterPro" id="IPR050345">
    <property type="entry name" value="Aliph_Amidase/BUP"/>
</dbReference>
<dbReference type="InterPro" id="IPR003010">
    <property type="entry name" value="C-N_Hydrolase"/>
</dbReference>
<dbReference type="AlphaFoldDB" id="A0A495VX74"/>
<evidence type="ECO:0000259" key="2">
    <source>
        <dbReference type="PROSITE" id="PS50263"/>
    </source>
</evidence>
<dbReference type="Gene3D" id="3.60.110.10">
    <property type="entry name" value="Carbon-nitrogen hydrolase"/>
    <property type="match status" value="1"/>
</dbReference>
<gene>
    <name evidence="3" type="ORF">C8E97_1518</name>
</gene>
<organism evidence="3 4">
    <name type="scientific">Saccharothrix australiensis</name>
    <dbReference type="NCBI Taxonomy" id="2072"/>
    <lineage>
        <taxon>Bacteria</taxon>
        <taxon>Bacillati</taxon>
        <taxon>Actinomycetota</taxon>
        <taxon>Actinomycetes</taxon>
        <taxon>Pseudonocardiales</taxon>
        <taxon>Pseudonocardiaceae</taxon>
        <taxon>Saccharothrix</taxon>
    </lineage>
</organism>
<dbReference type="InterPro" id="IPR036526">
    <property type="entry name" value="C-N_Hydrolase_sf"/>
</dbReference>
<evidence type="ECO:0000256" key="1">
    <source>
        <dbReference type="ARBA" id="ARBA00022801"/>
    </source>
</evidence>
<dbReference type="OrthoDB" id="4532287at2"/>
<dbReference type="PANTHER" id="PTHR43674:SF2">
    <property type="entry name" value="BETA-UREIDOPROPIONASE"/>
    <property type="match status" value="1"/>
</dbReference>